<dbReference type="InterPro" id="IPR000340">
    <property type="entry name" value="Dual-sp_phosphatase_cat-dom"/>
</dbReference>
<evidence type="ECO:0000256" key="3">
    <source>
        <dbReference type="ARBA" id="ARBA00022664"/>
    </source>
</evidence>
<dbReference type="InterPro" id="IPR017074">
    <property type="entry name" value="mRNA_cap_enz_bifunc"/>
</dbReference>
<keyword evidence="5" id="KW-0548">Nucleotidyltransferase</keyword>
<keyword evidence="11" id="KW-0539">Nucleus</keyword>
<evidence type="ECO:0000256" key="6">
    <source>
        <dbReference type="ARBA" id="ARBA00022741"/>
    </source>
</evidence>
<dbReference type="Gene3D" id="2.40.50.140">
    <property type="entry name" value="Nucleic acid-binding proteins"/>
    <property type="match status" value="1"/>
</dbReference>
<comment type="subcellular location">
    <subcellularLocation>
        <location evidence="1">Nucleus</location>
    </subcellularLocation>
</comment>
<name>A0A6I9XXR2_9SAUR</name>
<gene>
    <name evidence="19" type="primary">RNGTT</name>
</gene>
<dbReference type="InterPro" id="IPR001339">
    <property type="entry name" value="mRNA_cap_enzyme_adenylation"/>
</dbReference>
<keyword evidence="4" id="KW-0808">Transferase</keyword>
<dbReference type="FunFam" id="2.40.50.140:FF:000111">
    <property type="entry name" value="mRNA-capping enzyme"/>
    <property type="match status" value="1"/>
</dbReference>
<evidence type="ECO:0000256" key="7">
    <source>
        <dbReference type="ARBA" id="ARBA00022801"/>
    </source>
</evidence>
<evidence type="ECO:0000259" key="17">
    <source>
        <dbReference type="PROSITE" id="PS50056"/>
    </source>
</evidence>
<dbReference type="FunFam" id="4.10.87.10:FF:000001">
    <property type="entry name" value="mRNA-capping enzyme"/>
    <property type="match status" value="1"/>
</dbReference>
<dbReference type="KEGG" id="tsr:106539105"/>
<dbReference type="Pfam" id="PF01331">
    <property type="entry name" value="mRNA_cap_enzyme"/>
    <property type="match status" value="1"/>
</dbReference>
<evidence type="ECO:0000313" key="19">
    <source>
        <dbReference type="RefSeq" id="XP_013909265.1"/>
    </source>
</evidence>
<feature type="domain" description="Tyrosine specific protein phosphatases" evidence="17">
    <location>
        <begin position="104"/>
        <end position="171"/>
    </location>
</feature>
<dbReference type="GO" id="GO:0004484">
    <property type="term" value="F:mRNA guanylyltransferase activity"/>
    <property type="evidence" value="ECO:0007669"/>
    <property type="project" value="UniProtKB-EC"/>
</dbReference>
<dbReference type="GeneID" id="106539105"/>
<evidence type="ECO:0000256" key="14">
    <source>
        <dbReference type="PIRSR" id="PIRSR036958-3"/>
    </source>
</evidence>
<dbReference type="Gene3D" id="3.30.470.30">
    <property type="entry name" value="DNA ligase/mRNA capping enzyme"/>
    <property type="match status" value="1"/>
</dbReference>
<feature type="binding site" evidence="14">
    <location>
        <begin position="392"/>
        <end position="397"/>
    </location>
    <ligand>
        <name>GTP</name>
        <dbReference type="ChEBI" id="CHEBI:37565"/>
    </ligand>
</feature>
<evidence type="ECO:0000256" key="9">
    <source>
        <dbReference type="ARBA" id="ARBA00023042"/>
    </source>
</evidence>
<feature type="domain" description="Tyrosine-protein phosphatase" evidence="16">
    <location>
        <begin position="25"/>
        <end position="183"/>
    </location>
</feature>
<dbReference type="CTD" id="8732"/>
<dbReference type="PIRSF" id="PIRSF036958">
    <property type="entry name" value="mRNA_capping_HCE"/>
    <property type="match status" value="1"/>
</dbReference>
<dbReference type="PROSITE" id="PS50054">
    <property type="entry name" value="TYR_PHOSPHATASE_DUAL"/>
    <property type="match status" value="1"/>
</dbReference>
<dbReference type="SUPFAM" id="SSF50249">
    <property type="entry name" value="Nucleic acid-binding proteins"/>
    <property type="match status" value="1"/>
</dbReference>
<accession>A0A6I9XXR2</accession>
<dbReference type="GO" id="GO:0004721">
    <property type="term" value="F:phosphoprotein phosphatase activity"/>
    <property type="evidence" value="ECO:0007669"/>
    <property type="project" value="UniProtKB-KW"/>
</dbReference>
<dbReference type="FunFam" id="3.30.1490.430:FF:000001">
    <property type="entry name" value="mRNA-capping enzyme"/>
    <property type="match status" value="1"/>
</dbReference>
<keyword evidence="9" id="KW-0506">mRNA capping</keyword>
<reference evidence="19" key="1">
    <citation type="submission" date="2025-08" db="UniProtKB">
        <authorList>
            <consortium name="RefSeq"/>
        </authorList>
    </citation>
    <scope>IDENTIFICATION</scope>
    <source>
        <tissue evidence="19">Skeletal muscle</tissue>
    </source>
</reference>
<evidence type="ECO:0000256" key="10">
    <source>
        <dbReference type="ARBA" id="ARBA00023134"/>
    </source>
</evidence>
<evidence type="ECO:0000256" key="15">
    <source>
        <dbReference type="SAM" id="MobiDB-lite"/>
    </source>
</evidence>
<dbReference type="InterPro" id="IPR016130">
    <property type="entry name" value="Tyr_Pase_AS"/>
</dbReference>
<keyword evidence="18" id="KW-1185">Reference proteome</keyword>
<comment type="catalytic activity">
    <reaction evidence="12">
        <text>a 5'-end diphospho-ribonucleoside in mRNA + GTP + H(+) = a 5'-end (5'-triphosphoguanosine)-ribonucleoside in mRNA + diphosphate</text>
        <dbReference type="Rhea" id="RHEA:67012"/>
        <dbReference type="Rhea" id="RHEA-COMP:17165"/>
        <dbReference type="Rhea" id="RHEA-COMP:17166"/>
        <dbReference type="ChEBI" id="CHEBI:15378"/>
        <dbReference type="ChEBI" id="CHEBI:33019"/>
        <dbReference type="ChEBI" id="CHEBI:37565"/>
        <dbReference type="ChEBI" id="CHEBI:167616"/>
        <dbReference type="ChEBI" id="CHEBI:167617"/>
        <dbReference type="EC" id="2.7.7.50"/>
    </reaction>
    <physiologicalReaction direction="left-to-right" evidence="12">
        <dbReference type="Rhea" id="RHEA:67013"/>
    </physiologicalReaction>
</comment>
<evidence type="ECO:0000259" key="16">
    <source>
        <dbReference type="PROSITE" id="PS50054"/>
    </source>
</evidence>
<dbReference type="GO" id="GO:0140818">
    <property type="term" value="F:mRNA 5'-triphosphate monophosphatase activity"/>
    <property type="evidence" value="ECO:0007669"/>
    <property type="project" value="InterPro"/>
</dbReference>
<dbReference type="InterPro" id="IPR013846">
    <property type="entry name" value="mRNA_cap_enzyme_C"/>
</dbReference>
<dbReference type="Gene3D" id="3.90.190.10">
    <property type="entry name" value="Protein tyrosine phosphatase superfamily"/>
    <property type="match status" value="1"/>
</dbReference>
<evidence type="ECO:0000256" key="8">
    <source>
        <dbReference type="ARBA" id="ARBA00022912"/>
    </source>
</evidence>
<evidence type="ECO:0000313" key="18">
    <source>
        <dbReference type="Proteomes" id="UP000504617"/>
    </source>
</evidence>
<dbReference type="Proteomes" id="UP000504617">
    <property type="component" value="Unplaced"/>
</dbReference>
<dbReference type="AlphaFoldDB" id="A0A6I9XXR2"/>
<dbReference type="FunFam" id="3.90.190.10:FF:000040">
    <property type="entry name" value="mRNA-capping enzyme"/>
    <property type="match status" value="1"/>
</dbReference>
<dbReference type="Pfam" id="PF00782">
    <property type="entry name" value="DSPc"/>
    <property type="match status" value="1"/>
</dbReference>
<protein>
    <recommendedName>
        <fullName evidence="2">mRNA guanylyltransferase</fullName>
        <ecNumber evidence="2">2.7.7.50</ecNumber>
    </recommendedName>
</protein>
<dbReference type="GO" id="GO:0005524">
    <property type="term" value="F:ATP binding"/>
    <property type="evidence" value="ECO:0007669"/>
    <property type="project" value="InterPro"/>
</dbReference>
<dbReference type="InterPro" id="IPR029021">
    <property type="entry name" value="Prot-tyrosine_phosphatase-like"/>
</dbReference>
<evidence type="ECO:0000256" key="1">
    <source>
        <dbReference type="ARBA" id="ARBA00004123"/>
    </source>
</evidence>
<keyword evidence="6 14" id="KW-0547">Nucleotide-binding</keyword>
<dbReference type="Gene3D" id="4.10.87.10">
    <property type="entry name" value="mRNA Capping Enzyme, domain 3"/>
    <property type="match status" value="1"/>
</dbReference>
<dbReference type="SUPFAM" id="SSF56091">
    <property type="entry name" value="DNA ligase/mRNA capping enzyme, catalytic domain"/>
    <property type="match status" value="1"/>
</dbReference>
<feature type="region of interest" description="Disordered" evidence="15">
    <location>
        <begin position="436"/>
        <end position="461"/>
    </location>
</feature>
<dbReference type="InterPro" id="IPR012340">
    <property type="entry name" value="NA-bd_OB-fold"/>
</dbReference>
<keyword evidence="7" id="KW-0378">Hydrolase</keyword>
<feature type="active site" description="Phosphocysteine intermediate" evidence="13">
    <location>
        <position position="126"/>
    </location>
</feature>
<dbReference type="OrthoDB" id="200924at2759"/>
<dbReference type="GO" id="GO:0005525">
    <property type="term" value="F:GTP binding"/>
    <property type="evidence" value="ECO:0007669"/>
    <property type="project" value="UniProtKB-KW"/>
</dbReference>
<dbReference type="InterPro" id="IPR051029">
    <property type="entry name" value="mRNA_Capping_Enz/RNA_Phosphat"/>
</dbReference>
<organism evidence="18 19">
    <name type="scientific">Thamnophis sirtalis</name>
    <dbReference type="NCBI Taxonomy" id="35019"/>
    <lineage>
        <taxon>Eukaryota</taxon>
        <taxon>Metazoa</taxon>
        <taxon>Chordata</taxon>
        <taxon>Craniata</taxon>
        <taxon>Vertebrata</taxon>
        <taxon>Euteleostomi</taxon>
        <taxon>Lepidosauria</taxon>
        <taxon>Squamata</taxon>
        <taxon>Bifurcata</taxon>
        <taxon>Unidentata</taxon>
        <taxon>Episquamata</taxon>
        <taxon>Toxicofera</taxon>
        <taxon>Serpentes</taxon>
        <taxon>Colubroidea</taxon>
        <taxon>Colubridae</taxon>
        <taxon>Natricinae</taxon>
        <taxon>Thamnophis</taxon>
    </lineage>
</organism>
<proteinExistence type="predicted"/>
<evidence type="ECO:0000256" key="5">
    <source>
        <dbReference type="ARBA" id="ARBA00022695"/>
    </source>
</evidence>
<sequence length="461" mass="52636">MSFNKIPPRWLNCPRRGQPVAGIFLPLKTMLGPKYDDKVAEEFRFHPSMLSNYLKSLKVKMGLLIDLTNTSRFYDRSEVEKDGITYVKLQCKGHGECPTPENTETFIRICEQFRNKNPTELIGVHCTHGFNRTGFLICAFLVGKLDWSIEASVATFAQARPPGIYKGDYLKELFRRYGDVADAPAPPSLPEWCFEEDEEDGEEDNCKLGTPESEACSSTSFSGRRKKEHLKLAQPVGECDFNIRLSCIEKEIILPRHDKMKNGQIDKAQEPFSVRNKPFFDINIAKKLLEGNFAREVSHEVDGLIFQPVGKYKPGRCDDILKWKPPSLNSVDFRLKLARVVGEGLLPRNVGLLYVGSLDRPFAEIKVTKDLKQYDNKIIECKFENNSWVFMRQRIDKSFPNAYSTAMAVCNSIQHPVTKEFLFEFIEKCMTAAPGQPRKHHLDPDTELMPPPPPKRPRLSL</sequence>
<dbReference type="PROSITE" id="PS50056">
    <property type="entry name" value="TYR_PHOSPHATASE_2"/>
    <property type="match status" value="1"/>
</dbReference>
<keyword evidence="3" id="KW-0507">mRNA processing</keyword>
<dbReference type="PROSITE" id="PS00383">
    <property type="entry name" value="TYR_PHOSPHATASE_1"/>
    <property type="match status" value="1"/>
</dbReference>
<dbReference type="CDD" id="cd17664">
    <property type="entry name" value="Mce1_N"/>
    <property type="match status" value="1"/>
</dbReference>
<dbReference type="PANTHER" id="PTHR10367">
    <property type="entry name" value="MRNA-CAPPING ENZYME"/>
    <property type="match status" value="1"/>
</dbReference>
<evidence type="ECO:0000256" key="2">
    <source>
        <dbReference type="ARBA" id="ARBA00012475"/>
    </source>
</evidence>
<evidence type="ECO:0000256" key="13">
    <source>
        <dbReference type="PIRSR" id="PIRSR036958-1"/>
    </source>
</evidence>
<evidence type="ECO:0000256" key="12">
    <source>
        <dbReference type="ARBA" id="ARBA00044624"/>
    </source>
</evidence>
<dbReference type="InterPro" id="IPR020422">
    <property type="entry name" value="TYR_PHOSPHATASE_DUAL_dom"/>
</dbReference>
<evidence type="ECO:0000256" key="4">
    <source>
        <dbReference type="ARBA" id="ARBA00022679"/>
    </source>
</evidence>
<dbReference type="PANTHER" id="PTHR10367:SF17">
    <property type="entry name" value="MRNA-CAPPING ENZYME"/>
    <property type="match status" value="1"/>
</dbReference>
<dbReference type="InterPro" id="IPR000387">
    <property type="entry name" value="Tyr_Pase_dom"/>
</dbReference>
<dbReference type="SUPFAM" id="SSF52799">
    <property type="entry name" value="(Phosphotyrosine protein) phosphatases II"/>
    <property type="match status" value="1"/>
</dbReference>
<dbReference type="EC" id="2.7.7.50" evidence="2"/>
<dbReference type="GO" id="GO:0005634">
    <property type="term" value="C:nucleus"/>
    <property type="evidence" value="ECO:0007669"/>
    <property type="project" value="UniProtKB-SubCell"/>
</dbReference>
<feature type="binding site" evidence="14">
    <location>
        <begin position="322"/>
        <end position="324"/>
    </location>
    <ligand>
        <name>GTP</name>
        <dbReference type="ChEBI" id="CHEBI:37565"/>
    </ligand>
</feature>
<dbReference type="Pfam" id="PF03919">
    <property type="entry name" value="mRNA_cap_C"/>
    <property type="match status" value="1"/>
</dbReference>
<dbReference type="RefSeq" id="XP_013909265.1">
    <property type="nucleotide sequence ID" value="XM_014053790.1"/>
</dbReference>
<dbReference type="GO" id="GO:0006370">
    <property type="term" value="P:7-methylguanosine mRNA capping"/>
    <property type="evidence" value="ECO:0007669"/>
    <property type="project" value="UniProtKB-KW"/>
</dbReference>
<keyword evidence="10 14" id="KW-0342">GTP-binding</keyword>
<evidence type="ECO:0000256" key="11">
    <source>
        <dbReference type="ARBA" id="ARBA00023242"/>
    </source>
</evidence>
<keyword evidence="8" id="KW-0904">Protein phosphatase</keyword>